<dbReference type="Proteomes" id="UP000499080">
    <property type="component" value="Unassembled WGS sequence"/>
</dbReference>
<sequence length="203" mass="22768">MQCTNQFLGVIDKGIHFLLSSCLHFCWKQKLHPVPVINIRRTTIPVVDNIQFLGVILHRKLTFLPHILHLRKICEKSLNILKVVSNTSWGLNYPRSQYSSYTEVFTDGSKSDGYVGSGVVLPTETQSYRLHSSFSVLSAELVVKVKFTVHSRSSSLRIANFMSPRARWLGDVRTFVLGAQCAFYCCLVDAMPAASQVGSGQIF</sequence>
<comment type="caution">
    <text evidence="1">The sequence shown here is derived from an EMBL/GenBank/DDBJ whole genome shotgun (WGS) entry which is preliminary data.</text>
</comment>
<keyword evidence="2" id="KW-1185">Reference proteome</keyword>
<protein>
    <recommendedName>
        <fullName evidence="3">RNase H type-1 domain-containing protein</fullName>
    </recommendedName>
</protein>
<evidence type="ECO:0000313" key="1">
    <source>
        <dbReference type="EMBL" id="GBM29119.1"/>
    </source>
</evidence>
<dbReference type="AlphaFoldDB" id="A0A4Y2ELC8"/>
<reference evidence="1 2" key="1">
    <citation type="journal article" date="2019" name="Sci. Rep.">
        <title>Orb-weaving spider Araneus ventricosus genome elucidates the spidroin gene catalogue.</title>
        <authorList>
            <person name="Kono N."/>
            <person name="Nakamura H."/>
            <person name="Ohtoshi R."/>
            <person name="Moran D.A.P."/>
            <person name="Shinohara A."/>
            <person name="Yoshida Y."/>
            <person name="Fujiwara M."/>
            <person name="Mori M."/>
            <person name="Tomita M."/>
            <person name="Arakawa K."/>
        </authorList>
    </citation>
    <scope>NUCLEOTIDE SEQUENCE [LARGE SCALE GENOMIC DNA]</scope>
</reference>
<dbReference type="OrthoDB" id="10037236at2759"/>
<accession>A0A4Y2ELC8</accession>
<dbReference type="EMBL" id="BGPR01000627">
    <property type="protein sequence ID" value="GBM29119.1"/>
    <property type="molecule type" value="Genomic_DNA"/>
</dbReference>
<name>A0A4Y2ELC8_ARAVE</name>
<organism evidence="1 2">
    <name type="scientific">Araneus ventricosus</name>
    <name type="common">Orbweaver spider</name>
    <name type="synonym">Epeira ventricosa</name>
    <dbReference type="NCBI Taxonomy" id="182803"/>
    <lineage>
        <taxon>Eukaryota</taxon>
        <taxon>Metazoa</taxon>
        <taxon>Ecdysozoa</taxon>
        <taxon>Arthropoda</taxon>
        <taxon>Chelicerata</taxon>
        <taxon>Arachnida</taxon>
        <taxon>Araneae</taxon>
        <taxon>Araneomorphae</taxon>
        <taxon>Entelegynae</taxon>
        <taxon>Araneoidea</taxon>
        <taxon>Araneidae</taxon>
        <taxon>Araneus</taxon>
    </lineage>
</organism>
<evidence type="ECO:0000313" key="2">
    <source>
        <dbReference type="Proteomes" id="UP000499080"/>
    </source>
</evidence>
<evidence type="ECO:0008006" key="3">
    <source>
        <dbReference type="Google" id="ProtNLM"/>
    </source>
</evidence>
<proteinExistence type="predicted"/>
<gene>
    <name evidence="1" type="ORF">AVEN_40129_1</name>
</gene>